<reference evidence="8 9" key="1">
    <citation type="journal article" date="2013" name="Genome Announc.">
        <title>Draft Genome Sequence of the Cellulolytic, Mesophilic, Anaerobic Bacterium Clostridium termitidis Strain CT1112 (DSM 5398).</title>
        <authorList>
            <person name="Lal S."/>
            <person name="Ramachandran U."/>
            <person name="Zhang X."/>
            <person name="Munir R."/>
            <person name="Sparling R."/>
            <person name="Levin D.B."/>
        </authorList>
    </citation>
    <scope>NUCLEOTIDE SEQUENCE [LARGE SCALE GENOMIC DNA]</scope>
    <source>
        <strain evidence="8 9">CT1112</strain>
    </source>
</reference>
<name>S0FJ81_RUMCE</name>
<dbReference type="EC" id="6.2.1.1" evidence="8"/>
<dbReference type="InterPro" id="IPR051087">
    <property type="entry name" value="Mitochondrial_ACSM"/>
</dbReference>
<evidence type="ECO:0000313" key="8">
    <source>
        <dbReference type="EMBL" id="EMS72160.1"/>
    </source>
</evidence>
<keyword evidence="3" id="KW-0547">Nucleotide-binding</keyword>
<evidence type="ECO:0000256" key="2">
    <source>
        <dbReference type="ARBA" id="ARBA00022598"/>
    </source>
</evidence>
<organism evidence="8 9">
    <name type="scientific">Ruminiclostridium cellobioparum subsp. termitidis CT1112</name>
    <dbReference type="NCBI Taxonomy" id="1195236"/>
    <lineage>
        <taxon>Bacteria</taxon>
        <taxon>Bacillati</taxon>
        <taxon>Bacillota</taxon>
        <taxon>Clostridia</taxon>
        <taxon>Eubacteriales</taxon>
        <taxon>Oscillospiraceae</taxon>
        <taxon>Ruminiclostridium</taxon>
    </lineage>
</organism>
<dbReference type="InterPro" id="IPR020845">
    <property type="entry name" value="AMP-binding_CS"/>
</dbReference>
<dbReference type="GO" id="GO:0006633">
    <property type="term" value="P:fatty acid biosynthetic process"/>
    <property type="evidence" value="ECO:0007669"/>
    <property type="project" value="TreeGrafter"/>
</dbReference>
<dbReference type="Pfam" id="PF00501">
    <property type="entry name" value="AMP-binding"/>
    <property type="match status" value="1"/>
</dbReference>
<dbReference type="PROSITE" id="PS00455">
    <property type="entry name" value="AMP_BINDING"/>
    <property type="match status" value="1"/>
</dbReference>
<dbReference type="eggNOG" id="COG0365">
    <property type="taxonomic scope" value="Bacteria"/>
</dbReference>
<keyword evidence="5" id="KW-0812">Transmembrane</keyword>
<dbReference type="RefSeq" id="WP_004625414.1">
    <property type="nucleotide sequence ID" value="NZ_AORV01000030.1"/>
</dbReference>
<evidence type="ECO:0000256" key="3">
    <source>
        <dbReference type="ARBA" id="ARBA00022741"/>
    </source>
</evidence>
<evidence type="ECO:0000256" key="4">
    <source>
        <dbReference type="ARBA" id="ARBA00022840"/>
    </source>
</evidence>
<dbReference type="GO" id="GO:0015645">
    <property type="term" value="F:fatty acid ligase activity"/>
    <property type="evidence" value="ECO:0007669"/>
    <property type="project" value="TreeGrafter"/>
</dbReference>
<dbReference type="PATRIC" id="fig|1195236.3.peg.2185"/>
<keyword evidence="5" id="KW-1133">Transmembrane helix</keyword>
<dbReference type="FunFam" id="3.30.300.30:FF:000005">
    <property type="entry name" value="Acyl-coenzyme A synthetase ACSM5, mitochondrial"/>
    <property type="match status" value="1"/>
</dbReference>
<dbReference type="GO" id="GO:0006637">
    <property type="term" value="P:acyl-CoA metabolic process"/>
    <property type="evidence" value="ECO:0007669"/>
    <property type="project" value="TreeGrafter"/>
</dbReference>
<dbReference type="InterPro" id="IPR000873">
    <property type="entry name" value="AMP-dep_synth/lig_dom"/>
</dbReference>
<comment type="similarity">
    <text evidence="1">Belongs to the ATP-dependent AMP-binding enzyme family.</text>
</comment>
<dbReference type="InterPro" id="IPR025110">
    <property type="entry name" value="AMP-bd_C"/>
</dbReference>
<sequence>MSLDIRYLERAEFSSYEDFCNNFKLKVPDNFNFAYDIIDEYAVSEPDRPALVWCDDHGGEKYFTFGDLKYWSDKTANYLKAKGVCKGDKLMFILRRRYEFYFFAFAAMKIGAIFIPSTNQLMKKDIAYRNNAAGVKAIVAFNDGEIVEHVESAAMESPTVKTYIMVGGKNGNWLDYDNEIKDTPETWTRPEGVYDTCNRDMMIIYFTSGTTSMPKMAVHDFTYPMGHIVTARYWQRVQDRGLHLTVADSGWAKFAWGKLFGQWICGAVQFLYDMDRFDPCKLLERIEKYQIRTFCAPPTIYRFMLQNDISKYNLSSLVHCSTAGEPLNPEIFNRFKKITGLEILNGFGQTETTVIVANYEWLKVDPGAMGMPNPAYDIDVVDENNNPCPAGEEGELVIRGVDSAKPAGLFCGYYRDPEATAKVWYDDTYHTGDVVYRDEHGFLWFVGRNDDVIKASGYRISPFEVESALIEHPAVVECAVTGAPDAVRGTVVKATVILAKGYEPTDQLKKEIQNYVKNNTAPYKYPRIIEFVDELPKTISGKIKRAQLRHDDHRKFEST</sequence>
<keyword evidence="9" id="KW-1185">Reference proteome</keyword>
<evidence type="ECO:0000256" key="1">
    <source>
        <dbReference type="ARBA" id="ARBA00006432"/>
    </source>
</evidence>
<dbReference type="Pfam" id="PF13193">
    <property type="entry name" value="AMP-binding_C"/>
    <property type="match status" value="1"/>
</dbReference>
<dbReference type="GO" id="GO:0003987">
    <property type="term" value="F:acetate-CoA ligase activity"/>
    <property type="evidence" value="ECO:0007669"/>
    <property type="project" value="UniProtKB-EC"/>
</dbReference>
<keyword evidence="2 8" id="KW-0436">Ligase</keyword>
<dbReference type="PANTHER" id="PTHR43605">
    <property type="entry name" value="ACYL-COENZYME A SYNTHETASE"/>
    <property type="match status" value="1"/>
</dbReference>
<dbReference type="Gene3D" id="3.30.300.30">
    <property type="match status" value="1"/>
</dbReference>
<comment type="caution">
    <text evidence="8">The sequence shown here is derived from an EMBL/GenBank/DDBJ whole genome shotgun (WGS) entry which is preliminary data.</text>
</comment>
<dbReference type="SUPFAM" id="SSF56801">
    <property type="entry name" value="Acetyl-CoA synthetase-like"/>
    <property type="match status" value="1"/>
</dbReference>
<gene>
    <name evidence="8" type="ORF">CTER_1865</name>
</gene>
<evidence type="ECO:0000259" key="7">
    <source>
        <dbReference type="Pfam" id="PF13193"/>
    </source>
</evidence>
<dbReference type="EMBL" id="AORV01000030">
    <property type="protein sequence ID" value="EMS72160.1"/>
    <property type="molecule type" value="Genomic_DNA"/>
</dbReference>
<protein>
    <submittedName>
        <fullName evidence="8">AMP-dependent synthetase and ligase</fullName>
        <ecNumber evidence="8">6.2.1.1</ecNumber>
    </submittedName>
</protein>
<proteinExistence type="inferred from homology"/>
<accession>S0FJ81</accession>
<dbReference type="GO" id="GO:0005524">
    <property type="term" value="F:ATP binding"/>
    <property type="evidence" value="ECO:0007669"/>
    <property type="project" value="UniProtKB-KW"/>
</dbReference>
<dbReference type="GO" id="GO:0004321">
    <property type="term" value="F:fatty-acyl-CoA synthase activity"/>
    <property type="evidence" value="ECO:0007669"/>
    <property type="project" value="TreeGrafter"/>
</dbReference>
<evidence type="ECO:0000259" key="6">
    <source>
        <dbReference type="Pfam" id="PF00501"/>
    </source>
</evidence>
<dbReference type="InterPro" id="IPR042099">
    <property type="entry name" value="ANL_N_sf"/>
</dbReference>
<feature type="domain" description="AMP-dependent synthetase/ligase" evidence="6">
    <location>
        <begin position="40"/>
        <end position="401"/>
    </location>
</feature>
<feature type="domain" description="AMP-binding enzyme C-terminal" evidence="7">
    <location>
        <begin position="464"/>
        <end position="542"/>
    </location>
</feature>
<keyword evidence="4" id="KW-0067">ATP-binding</keyword>
<keyword evidence="5" id="KW-0472">Membrane</keyword>
<dbReference type="AlphaFoldDB" id="S0FJ81"/>
<dbReference type="Gene3D" id="3.40.50.12780">
    <property type="entry name" value="N-terminal domain of ligase-like"/>
    <property type="match status" value="1"/>
</dbReference>
<dbReference type="Proteomes" id="UP000014155">
    <property type="component" value="Unassembled WGS sequence"/>
</dbReference>
<evidence type="ECO:0000313" key="9">
    <source>
        <dbReference type="Proteomes" id="UP000014155"/>
    </source>
</evidence>
<dbReference type="PANTHER" id="PTHR43605:SF10">
    <property type="entry name" value="ACYL-COA SYNTHETASE MEDIUM CHAIN FAMILY MEMBER 3"/>
    <property type="match status" value="1"/>
</dbReference>
<dbReference type="STRING" id="1195236.CTER_1865"/>
<evidence type="ECO:0000256" key="5">
    <source>
        <dbReference type="SAM" id="Phobius"/>
    </source>
</evidence>
<dbReference type="InterPro" id="IPR045851">
    <property type="entry name" value="AMP-bd_C_sf"/>
</dbReference>
<feature type="transmembrane region" description="Helical" evidence="5">
    <location>
        <begin position="98"/>
        <end position="115"/>
    </location>
</feature>